<comment type="caution">
    <text evidence="6">The sequence shown here is derived from an EMBL/GenBank/DDBJ whole genome shotgun (WGS) entry which is preliminary data.</text>
</comment>
<dbReference type="Pfam" id="PF09339">
    <property type="entry name" value="HTH_IclR"/>
    <property type="match status" value="1"/>
</dbReference>
<dbReference type="InterPro" id="IPR029016">
    <property type="entry name" value="GAF-like_dom_sf"/>
</dbReference>
<organism evidence="6 7">
    <name type="scientific">Noviherbaspirillum pedocola</name>
    <dbReference type="NCBI Taxonomy" id="2801341"/>
    <lineage>
        <taxon>Bacteria</taxon>
        <taxon>Pseudomonadati</taxon>
        <taxon>Pseudomonadota</taxon>
        <taxon>Betaproteobacteria</taxon>
        <taxon>Burkholderiales</taxon>
        <taxon>Oxalobacteraceae</taxon>
        <taxon>Noviherbaspirillum</taxon>
    </lineage>
</organism>
<keyword evidence="2" id="KW-0238">DNA-binding</keyword>
<dbReference type="InterPro" id="IPR036388">
    <property type="entry name" value="WH-like_DNA-bd_sf"/>
</dbReference>
<sequence length="257" mass="27439">MNSLPAVAGAQTITRAIRALKLLAEGAPRGLRLVELAQALELERPTAHRLLKALMAEGMLVRDDTTRRYSLGPLVFELGLASAHQFNLSELCQPALMSLASKTGDTSFLFVRSGNDAVCLARVQGTYPIQTPAVPVGSRQPLGVSAGGLALFASLSDEEARRVLDAIAPRLSVYNHFDSEDLLQHRARAQAKGYAWIANHAVPGISAVGMPIRSRTGAAIAAVTVAATQARMSEKRVQDILPLLRESAEMIGGLLKQ</sequence>
<protein>
    <submittedName>
        <fullName evidence="6">IclR family transcriptional regulator</fullName>
    </submittedName>
</protein>
<feature type="domain" description="IclR-ED" evidence="5">
    <location>
        <begin position="74"/>
        <end position="257"/>
    </location>
</feature>
<dbReference type="PROSITE" id="PS51077">
    <property type="entry name" value="HTH_ICLR"/>
    <property type="match status" value="1"/>
</dbReference>
<proteinExistence type="predicted"/>
<dbReference type="GO" id="GO:0003700">
    <property type="term" value="F:DNA-binding transcription factor activity"/>
    <property type="evidence" value="ECO:0007669"/>
    <property type="project" value="TreeGrafter"/>
</dbReference>
<evidence type="ECO:0000313" key="7">
    <source>
        <dbReference type="Proteomes" id="UP000622890"/>
    </source>
</evidence>
<keyword evidence="7" id="KW-1185">Reference proteome</keyword>
<dbReference type="SMART" id="SM00346">
    <property type="entry name" value="HTH_ICLR"/>
    <property type="match status" value="1"/>
</dbReference>
<dbReference type="EMBL" id="JAEPBG010000020">
    <property type="protein sequence ID" value="MBK4738357.1"/>
    <property type="molecule type" value="Genomic_DNA"/>
</dbReference>
<evidence type="ECO:0000259" key="4">
    <source>
        <dbReference type="PROSITE" id="PS51077"/>
    </source>
</evidence>
<dbReference type="GO" id="GO:0003677">
    <property type="term" value="F:DNA binding"/>
    <property type="evidence" value="ECO:0007669"/>
    <property type="project" value="UniProtKB-KW"/>
</dbReference>
<keyword evidence="3" id="KW-0804">Transcription</keyword>
<dbReference type="RefSeq" id="WP_200597508.1">
    <property type="nucleotide sequence ID" value="NZ_JAEPBG010000020.1"/>
</dbReference>
<reference evidence="6" key="1">
    <citation type="submission" date="2021-01" db="EMBL/GenBank/DDBJ databases">
        <title>Genome sequence of strain Noviherbaspirillum sp. DKR-6.</title>
        <authorList>
            <person name="Chaudhary D.K."/>
        </authorList>
    </citation>
    <scope>NUCLEOTIDE SEQUENCE</scope>
    <source>
        <strain evidence="6">DKR-6</strain>
    </source>
</reference>
<evidence type="ECO:0000313" key="6">
    <source>
        <dbReference type="EMBL" id="MBK4738357.1"/>
    </source>
</evidence>
<dbReference type="SUPFAM" id="SSF46785">
    <property type="entry name" value="Winged helix' DNA-binding domain"/>
    <property type="match status" value="1"/>
</dbReference>
<evidence type="ECO:0000256" key="2">
    <source>
        <dbReference type="ARBA" id="ARBA00023125"/>
    </source>
</evidence>
<gene>
    <name evidence="6" type="ORF">JJB74_27355</name>
</gene>
<dbReference type="Gene3D" id="1.10.10.10">
    <property type="entry name" value="Winged helix-like DNA-binding domain superfamily/Winged helix DNA-binding domain"/>
    <property type="match status" value="1"/>
</dbReference>
<name>A0A934W895_9BURK</name>
<keyword evidence="1" id="KW-0805">Transcription regulation</keyword>
<dbReference type="SUPFAM" id="SSF55781">
    <property type="entry name" value="GAF domain-like"/>
    <property type="match status" value="1"/>
</dbReference>
<dbReference type="PROSITE" id="PS51078">
    <property type="entry name" value="ICLR_ED"/>
    <property type="match status" value="1"/>
</dbReference>
<dbReference type="InterPro" id="IPR014757">
    <property type="entry name" value="Tscrpt_reg_IclR_C"/>
</dbReference>
<dbReference type="Pfam" id="PF01614">
    <property type="entry name" value="IclR_C"/>
    <property type="match status" value="1"/>
</dbReference>
<evidence type="ECO:0000259" key="5">
    <source>
        <dbReference type="PROSITE" id="PS51078"/>
    </source>
</evidence>
<dbReference type="InterPro" id="IPR005471">
    <property type="entry name" value="Tscrpt_reg_IclR_N"/>
</dbReference>
<dbReference type="AlphaFoldDB" id="A0A934W895"/>
<dbReference type="InterPro" id="IPR036390">
    <property type="entry name" value="WH_DNA-bd_sf"/>
</dbReference>
<evidence type="ECO:0000256" key="1">
    <source>
        <dbReference type="ARBA" id="ARBA00023015"/>
    </source>
</evidence>
<dbReference type="PANTHER" id="PTHR30136:SF39">
    <property type="entry name" value="TRANSCRIPTIONAL REGULATORY PROTEIN"/>
    <property type="match status" value="1"/>
</dbReference>
<dbReference type="Proteomes" id="UP000622890">
    <property type="component" value="Unassembled WGS sequence"/>
</dbReference>
<dbReference type="PANTHER" id="PTHR30136">
    <property type="entry name" value="HELIX-TURN-HELIX TRANSCRIPTIONAL REGULATOR, ICLR FAMILY"/>
    <property type="match status" value="1"/>
</dbReference>
<evidence type="ECO:0000256" key="3">
    <source>
        <dbReference type="ARBA" id="ARBA00023163"/>
    </source>
</evidence>
<dbReference type="InterPro" id="IPR050707">
    <property type="entry name" value="HTH_MetabolicPath_Reg"/>
</dbReference>
<dbReference type="Gene3D" id="3.30.450.40">
    <property type="match status" value="1"/>
</dbReference>
<accession>A0A934W895</accession>
<feature type="domain" description="HTH iclR-type" evidence="4">
    <location>
        <begin position="10"/>
        <end position="73"/>
    </location>
</feature>
<dbReference type="GO" id="GO:0045892">
    <property type="term" value="P:negative regulation of DNA-templated transcription"/>
    <property type="evidence" value="ECO:0007669"/>
    <property type="project" value="TreeGrafter"/>
</dbReference>